<accession>A0A401T7M7</accession>
<dbReference type="OrthoDB" id="2140079at2759"/>
<dbReference type="InterPro" id="IPR011256">
    <property type="entry name" value="Reg_factor_effector_dom_sf"/>
</dbReference>
<dbReference type="GO" id="GO:0000421">
    <property type="term" value="C:autophagosome membrane"/>
    <property type="evidence" value="ECO:0007669"/>
    <property type="project" value="TreeGrafter"/>
</dbReference>
<evidence type="ECO:0000256" key="2">
    <source>
        <dbReference type="SAM" id="Phobius"/>
    </source>
</evidence>
<evidence type="ECO:0008006" key="5">
    <source>
        <dbReference type="Google" id="ProtNLM"/>
    </source>
</evidence>
<protein>
    <recommendedName>
        <fullName evidence="5">Testis expressed 264, ER-phagy receptor a</fullName>
    </recommendedName>
</protein>
<dbReference type="PANTHER" id="PTHR15949">
    <property type="entry name" value="TESTIS-EXPRESSED PROTEIN 264"/>
    <property type="match status" value="1"/>
</dbReference>
<name>A0A401T7M7_CHIPU</name>
<organism evidence="3 4">
    <name type="scientific">Chiloscyllium punctatum</name>
    <name type="common">Brownbanded bambooshark</name>
    <name type="synonym">Hemiscyllium punctatum</name>
    <dbReference type="NCBI Taxonomy" id="137246"/>
    <lineage>
        <taxon>Eukaryota</taxon>
        <taxon>Metazoa</taxon>
        <taxon>Chordata</taxon>
        <taxon>Craniata</taxon>
        <taxon>Vertebrata</taxon>
        <taxon>Chondrichthyes</taxon>
        <taxon>Elasmobranchii</taxon>
        <taxon>Galeomorphii</taxon>
        <taxon>Galeoidea</taxon>
        <taxon>Orectolobiformes</taxon>
        <taxon>Hemiscylliidae</taxon>
        <taxon>Chiloscyllium</taxon>
    </lineage>
</organism>
<dbReference type="STRING" id="137246.A0A401T7M7"/>
<evidence type="ECO:0000256" key="1">
    <source>
        <dbReference type="SAM" id="MobiDB-lite"/>
    </source>
</evidence>
<keyword evidence="2" id="KW-0812">Transmembrane</keyword>
<feature type="transmembrane region" description="Helical" evidence="2">
    <location>
        <begin position="6"/>
        <end position="28"/>
    </location>
</feature>
<dbReference type="GO" id="GO:0106300">
    <property type="term" value="P:protein-DNA covalent cross-linking repair"/>
    <property type="evidence" value="ECO:0007669"/>
    <property type="project" value="TreeGrafter"/>
</dbReference>
<comment type="caution">
    <text evidence="3">The sequence shown here is derived from an EMBL/GenBank/DDBJ whole genome shotgun (WGS) entry which is preliminary data.</text>
</comment>
<evidence type="ECO:0000313" key="3">
    <source>
        <dbReference type="EMBL" id="GCC38650.1"/>
    </source>
</evidence>
<reference evidence="3 4" key="1">
    <citation type="journal article" date="2018" name="Nat. Ecol. Evol.">
        <title>Shark genomes provide insights into elasmobranch evolution and the origin of vertebrates.</title>
        <authorList>
            <person name="Hara Y"/>
            <person name="Yamaguchi K"/>
            <person name="Onimaru K"/>
            <person name="Kadota M"/>
            <person name="Koyanagi M"/>
            <person name="Keeley SD"/>
            <person name="Tatsumi K"/>
            <person name="Tanaka K"/>
            <person name="Motone F"/>
            <person name="Kageyama Y"/>
            <person name="Nozu R"/>
            <person name="Adachi N"/>
            <person name="Nishimura O"/>
            <person name="Nakagawa R"/>
            <person name="Tanegashima C"/>
            <person name="Kiyatake I"/>
            <person name="Matsumoto R"/>
            <person name="Murakumo K"/>
            <person name="Nishida K"/>
            <person name="Terakita A"/>
            <person name="Kuratani S"/>
            <person name="Sato K"/>
            <person name="Hyodo S Kuraku.S."/>
        </authorList>
    </citation>
    <scope>NUCLEOTIDE SEQUENCE [LARGE SCALE GENOMIC DNA]</scope>
</reference>
<dbReference type="GO" id="GO:0005657">
    <property type="term" value="C:replication fork"/>
    <property type="evidence" value="ECO:0007669"/>
    <property type="project" value="TreeGrafter"/>
</dbReference>
<feature type="compositionally biased region" description="Basic and acidic residues" evidence="1">
    <location>
        <begin position="293"/>
        <end position="311"/>
    </location>
</feature>
<dbReference type="OMA" id="GPYKECG"/>
<dbReference type="EMBL" id="BEZZ01001223">
    <property type="protein sequence ID" value="GCC38650.1"/>
    <property type="molecule type" value="Genomic_DNA"/>
</dbReference>
<dbReference type="GO" id="GO:0005789">
    <property type="term" value="C:endoplasmic reticulum membrane"/>
    <property type="evidence" value="ECO:0007669"/>
    <property type="project" value="TreeGrafter"/>
</dbReference>
<dbReference type="AlphaFoldDB" id="A0A401T7M7"/>
<sequence>MSELNFLAVGVVLLAAFLLLSLLVLALYSGLLSEVTVRSGPPPIGAFTVAYKYKQGPYREAGRLFTEITSIAPKLSSIGIYYDTPKKEAAEKPRYIAGSILSEGEEKPSEELIELFEKFGFKIISFPEVTHVVMTTFPFTTFLSLFIAMYRVYPILNNYIKERKLCAHPCLEIYRGDVIYYMCPLARQGDFYVPELKEADKKQKEEEGDDALTDTGVDSFSEKSSVTYEAYTESRETSMAKSETTTLSNKDAEDSEKSDKSESVASGSSFEELDLEAQDNGDRPWVSPQSSDVAKKLDEVTETDIRRMEEE</sequence>
<feature type="compositionally biased region" description="Basic and acidic residues" evidence="1">
    <location>
        <begin position="250"/>
        <end position="262"/>
    </location>
</feature>
<keyword evidence="2" id="KW-0472">Membrane</keyword>
<dbReference type="SUPFAM" id="SSF55136">
    <property type="entry name" value="Probable bacterial effector-binding domain"/>
    <property type="match status" value="1"/>
</dbReference>
<dbReference type="Proteomes" id="UP000287033">
    <property type="component" value="Unassembled WGS sequence"/>
</dbReference>
<keyword evidence="2" id="KW-1133">Transmembrane helix</keyword>
<feature type="region of interest" description="Disordered" evidence="1">
    <location>
        <begin position="231"/>
        <end position="311"/>
    </location>
</feature>
<evidence type="ECO:0000313" key="4">
    <source>
        <dbReference type="Proteomes" id="UP000287033"/>
    </source>
</evidence>
<dbReference type="GO" id="GO:0061709">
    <property type="term" value="P:reticulophagy"/>
    <property type="evidence" value="ECO:0007669"/>
    <property type="project" value="TreeGrafter"/>
</dbReference>
<feature type="transmembrane region" description="Helical" evidence="2">
    <location>
        <begin position="132"/>
        <end position="153"/>
    </location>
</feature>
<dbReference type="GO" id="GO:0005634">
    <property type="term" value="C:nucleus"/>
    <property type="evidence" value="ECO:0007669"/>
    <property type="project" value="TreeGrafter"/>
</dbReference>
<dbReference type="Gene3D" id="3.20.80.10">
    <property type="entry name" value="Regulatory factor, effector binding domain"/>
    <property type="match status" value="1"/>
</dbReference>
<keyword evidence="4" id="KW-1185">Reference proteome</keyword>
<dbReference type="PANTHER" id="PTHR15949:SF3">
    <property type="entry name" value="TESTIS-EXPRESSED PROTEIN 264"/>
    <property type="match status" value="1"/>
</dbReference>
<gene>
    <name evidence="3" type="ORF">chiPu_0017165</name>
</gene>
<proteinExistence type="predicted"/>